<evidence type="ECO:0000259" key="19">
    <source>
        <dbReference type="PROSITE" id="PS52012"/>
    </source>
</evidence>
<dbReference type="GO" id="GO:0005576">
    <property type="term" value="C:extracellular region"/>
    <property type="evidence" value="ECO:0007669"/>
    <property type="project" value="UniProtKB-SubCell"/>
</dbReference>
<organism evidence="20 21">
    <name type="scientific">Trichoderma arundinaceum</name>
    <dbReference type="NCBI Taxonomy" id="490622"/>
    <lineage>
        <taxon>Eukaryota</taxon>
        <taxon>Fungi</taxon>
        <taxon>Dikarya</taxon>
        <taxon>Ascomycota</taxon>
        <taxon>Pezizomycotina</taxon>
        <taxon>Sordariomycetes</taxon>
        <taxon>Hypocreomycetidae</taxon>
        <taxon>Hypocreales</taxon>
        <taxon>Hypocreaceae</taxon>
        <taxon>Trichoderma</taxon>
    </lineage>
</organism>
<dbReference type="Pfam" id="PF05730">
    <property type="entry name" value="CFEM"/>
    <property type="match status" value="1"/>
</dbReference>
<reference evidence="20 21" key="1">
    <citation type="journal article" date="2018" name="PLoS Pathog.">
        <title>Evolution of structural diversity of trichothecenes, a family of toxins produced by plant pathogenic and entomopathogenic fungi.</title>
        <authorList>
            <person name="Proctor R.H."/>
            <person name="McCormick S.P."/>
            <person name="Kim H.S."/>
            <person name="Cardoza R.E."/>
            <person name="Stanley A.M."/>
            <person name="Lindo L."/>
            <person name="Kelly A."/>
            <person name="Brown D.W."/>
            <person name="Lee T."/>
            <person name="Vaughan M.M."/>
            <person name="Alexander N.J."/>
            <person name="Busman M."/>
            <person name="Gutierrez S."/>
        </authorList>
    </citation>
    <scope>NUCLEOTIDE SEQUENCE [LARGE SCALE GENOMIC DNA]</scope>
    <source>
        <strain evidence="20 21">IBT 40837</strain>
    </source>
</reference>
<keyword evidence="17" id="KW-0812">Transmembrane</keyword>
<feature type="binding site" description="axial binding residue" evidence="15">
    <location>
        <position position="50"/>
    </location>
    <ligand>
        <name>heme</name>
        <dbReference type="ChEBI" id="CHEBI:30413"/>
    </ligand>
    <ligandPart>
        <name>Fe</name>
        <dbReference type="ChEBI" id="CHEBI:18248"/>
    </ligandPart>
</feature>
<dbReference type="GO" id="GO:0005886">
    <property type="term" value="C:plasma membrane"/>
    <property type="evidence" value="ECO:0007669"/>
    <property type="project" value="UniProtKB-SubCell"/>
</dbReference>
<gene>
    <name evidence="20" type="ORF">TARUN_2688</name>
</gene>
<evidence type="ECO:0000256" key="6">
    <source>
        <dbReference type="ARBA" id="ARBA00022617"/>
    </source>
</evidence>
<protein>
    <submittedName>
        <fullName evidence="20">Extracellular membrane, cfem domain</fullName>
    </submittedName>
</protein>
<keyword evidence="13" id="KW-0325">Glycoprotein</keyword>
<keyword evidence="8 15" id="KW-0479">Metal-binding</keyword>
<evidence type="ECO:0000256" key="12">
    <source>
        <dbReference type="ARBA" id="ARBA00023157"/>
    </source>
</evidence>
<dbReference type="PRINTS" id="PR01217">
    <property type="entry name" value="PRICHEXTENSN"/>
</dbReference>
<proteinExistence type="inferred from homology"/>
<comment type="subcellular location">
    <subcellularLocation>
        <location evidence="1">Cell membrane</location>
        <topology evidence="1">Lipid-anchor</topology>
        <topology evidence="1">GPI-anchor</topology>
    </subcellularLocation>
    <subcellularLocation>
        <location evidence="2">Secreted</location>
    </subcellularLocation>
</comment>
<comment type="similarity">
    <text evidence="3">Belongs to the RBT5 family.</text>
</comment>
<feature type="signal peptide" evidence="18">
    <location>
        <begin position="1"/>
        <end position="22"/>
    </location>
</feature>
<feature type="chain" id="PRO_5017362262" evidence="18">
    <location>
        <begin position="23"/>
        <end position="316"/>
    </location>
</feature>
<keyword evidence="7" id="KW-0336">GPI-anchor</keyword>
<keyword evidence="9 18" id="KW-0732">Signal</keyword>
<evidence type="ECO:0000256" key="15">
    <source>
        <dbReference type="PROSITE-ProRule" id="PRU01356"/>
    </source>
</evidence>
<comment type="caution">
    <text evidence="15">Lacks conserved residue(s) required for the propagation of feature annotation.</text>
</comment>
<dbReference type="AlphaFoldDB" id="A0A395NU62"/>
<evidence type="ECO:0000256" key="14">
    <source>
        <dbReference type="ARBA" id="ARBA00023288"/>
    </source>
</evidence>
<dbReference type="PANTHER" id="PTHR37928">
    <property type="entry name" value="CFEM DOMAIN PROTEIN (AFU_ORTHOLOGUE AFUA_6G14090)"/>
    <property type="match status" value="1"/>
</dbReference>
<feature type="transmembrane region" description="Helical" evidence="17">
    <location>
        <begin position="239"/>
        <end position="263"/>
    </location>
</feature>
<evidence type="ECO:0000256" key="1">
    <source>
        <dbReference type="ARBA" id="ARBA00004609"/>
    </source>
</evidence>
<comment type="caution">
    <text evidence="20">The sequence shown here is derived from an EMBL/GenBank/DDBJ whole genome shotgun (WGS) entry which is preliminary data.</text>
</comment>
<dbReference type="OrthoDB" id="4778251at2759"/>
<evidence type="ECO:0000256" key="11">
    <source>
        <dbReference type="ARBA" id="ARBA00023136"/>
    </source>
</evidence>
<sequence>MRYLLPAVLGALSLIYADGAVAQDVPACVPECSNQVRGQFTQYSCVSADDAACLCGNANFGFGVRDCGQSGCGATDVQIQAYLAGSFCQGQALAFTPTGAPAPPTSGIPSSAGSPPATTPTGAVTTPSPTTAPATSSSIPETIPQTSSPATSPPTTSAPPTTTPATTGPATAQTSPPSTSTAPPSTSTDAVSSQTSPPSSTAATSTDPVTSATESSSPASSDTSAAVPQSSGSGLSQGAAIGIGVGVAGGVVAIAFAAVFLFLRNRSQGAHASFDISQPPSSGHGQGAFEKYSNDIEMVSNRYEDMVPRQQPKVMV</sequence>
<accession>A0A395NU62</accession>
<keyword evidence="5" id="KW-0964">Secreted</keyword>
<evidence type="ECO:0000313" key="21">
    <source>
        <dbReference type="Proteomes" id="UP000266272"/>
    </source>
</evidence>
<evidence type="ECO:0000256" key="18">
    <source>
        <dbReference type="SAM" id="SignalP"/>
    </source>
</evidence>
<evidence type="ECO:0000256" key="4">
    <source>
        <dbReference type="ARBA" id="ARBA00022475"/>
    </source>
</evidence>
<dbReference type="GO" id="GO:0046872">
    <property type="term" value="F:metal ion binding"/>
    <property type="evidence" value="ECO:0007669"/>
    <property type="project" value="UniProtKB-UniRule"/>
</dbReference>
<keyword evidence="12 15" id="KW-1015">Disulfide bond</keyword>
<dbReference type="InterPro" id="IPR008427">
    <property type="entry name" value="Extracellular_membr_CFEM_dom"/>
</dbReference>
<dbReference type="InterPro" id="IPR051735">
    <property type="entry name" value="CFEM_domain"/>
</dbReference>
<dbReference type="EMBL" id="PXOA01000153">
    <property type="protein sequence ID" value="RFU79535.1"/>
    <property type="molecule type" value="Genomic_DNA"/>
</dbReference>
<keyword evidence="10 15" id="KW-0408">Iron</keyword>
<keyword evidence="17" id="KW-1133">Transmembrane helix</keyword>
<dbReference type="SMART" id="SM00747">
    <property type="entry name" value="CFEM"/>
    <property type="match status" value="1"/>
</dbReference>
<dbReference type="PROSITE" id="PS52012">
    <property type="entry name" value="CFEM"/>
    <property type="match status" value="1"/>
</dbReference>
<keyword evidence="4" id="KW-1003">Cell membrane</keyword>
<keyword evidence="11 17" id="KW-0472">Membrane</keyword>
<keyword evidence="14" id="KW-0449">Lipoprotein</keyword>
<dbReference type="GO" id="GO:0098552">
    <property type="term" value="C:side of membrane"/>
    <property type="evidence" value="ECO:0007669"/>
    <property type="project" value="UniProtKB-KW"/>
</dbReference>
<evidence type="ECO:0000256" key="2">
    <source>
        <dbReference type="ARBA" id="ARBA00004613"/>
    </source>
</evidence>
<evidence type="ECO:0000256" key="5">
    <source>
        <dbReference type="ARBA" id="ARBA00022525"/>
    </source>
</evidence>
<evidence type="ECO:0000256" key="9">
    <source>
        <dbReference type="ARBA" id="ARBA00022729"/>
    </source>
</evidence>
<feature type="compositionally biased region" description="Low complexity" evidence="16">
    <location>
        <begin position="107"/>
        <end position="235"/>
    </location>
</feature>
<feature type="domain" description="CFEM" evidence="19">
    <location>
        <begin position="1"/>
        <end position="115"/>
    </location>
</feature>
<dbReference type="STRING" id="490622.A0A395NU62"/>
<evidence type="ECO:0000256" key="8">
    <source>
        <dbReference type="ARBA" id="ARBA00022723"/>
    </source>
</evidence>
<evidence type="ECO:0000313" key="20">
    <source>
        <dbReference type="EMBL" id="RFU79535.1"/>
    </source>
</evidence>
<evidence type="ECO:0000256" key="7">
    <source>
        <dbReference type="ARBA" id="ARBA00022622"/>
    </source>
</evidence>
<evidence type="ECO:0000256" key="3">
    <source>
        <dbReference type="ARBA" id="ARBA00010031"/>
    </source>
</evidence>
<feature type="region of interest" description="Disordered" evidence="16">
    <location>
        <begin position="99"/>
        <end position="235"/>
    </location>
</feature>
<evidence type="ECO:0000256" key="10">
    <source>
        <dbReference type="ARBA" id="ARBA00023004"/>
    </source>
</evidence>
<dbReference type="PANTHER" id="PTHR37928:SF1">
    <property type="entry name" value="CFEM DOMAIN PROTEIN (AFU_ORTHOLOGUE AFUA_6G14090)"/>
    <property type="match status" value="1"/>
</dbReference>
<evidence type="ECO:0000256" key="13">
    <source>
        <dbReference type="ARBA" id="ARBA00023180"/>
    </source>
</evidence>
<keyword evidence="6 15" id="KW-0349">Heme</keyword>
<evidence type="ECO:0000256" key="17">
    <source>
        <dbReference type="SAM" id="Phobius"/>
    </source>
</evidence>
<name>A0A395NU62_TRIAR</name>
<dbReference type="Proteomes" id="UP000266272">
    <property type="component" value="Unassembled WGS sequence"/>
</dbReference>
<feature type="disulfide bond" evidence="15">
    <location>
        <begin position="55"/>
        <end position="88"/>
    </location>
</feature>
<evidence type="ECO:0000256" key="16">
    <source>
        <dbReference type="SAM" id="MobiDB-lite"/>
    </source>
</evidence>
<keyword evidence="21" id="KW-1185">Reference proteome</keyword>